<dbReference type="EMBL" id="JACGWJ010000010">
    <property type="protein sequence ID" value="KAL0393212.1"/>
    <property type="molecule type" value="Genomic_DNA"/>
</dbReference>
<gene>
    <name evidence="1" type="ORF">Sradi_2544000</name>
</gene>
<organism evidence="1">
    <name type="scientific">Sesamum radiatum</name>
    <name type="common">Black benniseed</name>
    <dbReference type="NCBI Taxonomy" id="300843"/>
    <lineage>
        <taxon>Eukaryota</taxon>
        <taxon>Viridiplantae</taxon>
        <taxon>Streptophyta</taxon>
        <taxon>Embryophyta</taxon>
        <taxon>Tracheophyta</taxon>
        <taxon>Spermatophyta</taxon>
        <taxon>Magnoliopsida</taxon>
        <taxon>eudicotyledons</taxon>
        <taxon>Gunneridae</taxon>
        <taxon>Pentapetalae</taxon>
        <taxon>asterids</taxon>
        <taxon>lamiids</taxon>
        <taxon>Lamiales</taxon>
        <taxon>Pedaliaceae</taxon>
        <taxon>Sesamum</taxon>
    </lineage>
</organism>
<proteinExistence type="predicted"/>
<dbReference type="AlphaFoldDB" id="A0AAW2SL88"/>
<evidence type="ECO:0000313" key="1">
    <source>
        <dbReference type="EMBL" id="KAL0393212.1"/>
    </source>
</evidence>
<comment type="caution">
    <text evidence="1">The sequence shown here is derived from an EMBL/GenBank/DDBJ whole genome shotgun (WGS) entry which is preliminary data.</text>
</comment>
<name>A0AAW2SL88_SESRA</name>
<reference evidence="1" key="2">
    <citation type="journal article" date="2024" name="Plant">
        <title>Genomic evolution and insights into agronomic trait innovations of Sesamum species.</title>
        <authorList>
            <person name="Miao H."/>
            <person name="Wang L."/>
            <person name="Qu L."/>
            <person name="Liu H."/>
            <person name="Sun Y."/>
            <person name="Le M."/>
            <person name="Wang Q."/>
            <person name="Wei S."/>
            <person name="Zheng Y."/>
            <person name="Lin W."/>
            <person name="Duan Y."/>
            <person name="Cao H."/>
            <person name="Xiong S."/>
            <person name="Wang X."/>
            <person name="Wei L."/>
            <person name="Li C."/>
            <person name="Ma Q."/>
            <person name="Ju M."/>
            <person name="Zhao R."/>
            <person name="Li G."/>
            <person name="Mu C."/>
            <person name="Tian Q."/>
            <person name="Mei H."/>
            <person name="Zhang T."/>
            <person name="Gao T."/>
            <person name="Zhang H."/>
        </authorList>
    </citation>
    <scope>NUCLEOTIDE SEQUENCE</scope>
    <source>
        <strain evidence="1">G02</strain>
    </source>
</reference>
<protein>
    <submittedName>
        <fullName evidence="1">Uncharacterized protein</fullName>
    </submittedName>
</protein>
<accession>A0AAW2SL88</accession>
<sequence length="63" mass="6607">MGTISRNVGKSGGGWIDEPLRLELYNGSVYFGVPVAALSLELDQPVNSRLICGGWIWGGGGEG</sequence>
<reference evidence="1" key="1">
    <citation type="submission" date="2020-06" db="EMBL/GenBank/DDBJ databases">
        <authorList>
            <person name="Li T."/>
            <person name="Hu X."/>
            <person name="Zhang T."/>
            <person name="Song X."/>
            <person name="Zhang H."/>
            <person name="Dai N."/>
            <person name="Sheng W."/>
            <person name="Hou X."/>
            <person name="Wei L."/>
        </authorList>
    </citation>
    <scope>NUCLEOTIDE SEQUENCE</scope>
    <source>
        <strain evidence="1">G02</strain>
        <tissue evidence="1">Leaf</tissue>
    </source>
</reference>